<keyword evidence="6" id="KW-1185">Reference proteome</keyword>
<dbReference type="CDD" id="cd13831">
    <property type="entry name" value="HU"/>
    <property type="match status" value="1"/>
</dbReference>
<comment type="caution">
    <text evidence="5">The sequence shown here is derived from an EMBL/GenBank/DDBJ whole genome shotgun (WGS) entry which is preliminary data.</text>
</comment>
<dbReference type="RefSeq" id="WP_101029565.1">
    <property type="nucleotide sequence ID" value="NZ_CABMMZ010000072.1"/>
</dbReference>
<dbReference type="GO" id="GO:1990178">
    <property type="term" value="C:HU-DNA complex"/>
    <property type="evidence" value="ECO:0007669"/>
    <property type="project" value="UniProtKB-ARBA"/>
</dbReference>
<dbReference type="InterPro" id="IPR010992">
    <property type="entry name" value="IHF-like_DNA-bd_dom_sf"/>
</dbReference>
<dbReference type="InterPro" id="IPR000119">
    <property type="entry name" value="Hist_DNA-bd"/>
</dbReference>
<dbReference type="Gene3D" id="4.10.520.10">
    <property type="entry name" value="IHF-like DNA-binding proteins"/>
    <property type="match status" value="1"/>
</dbReference>
<keyword evidence="3" id="KW-0238">DNA-binding</keyword>
<dbReference type="GO" id="GO:0042802">
    <property type="term" value="F:identical protein binding"/>
    <property type="evidence" value="ECO:0007669"/>
    <property type="project" value="UniProtKB-ARBA"/>
</dbReference>
<dbReference type="GO" id="GO:0005829">
    <property type="term" value="C:cytosol"/>
    <property type="evidence" value="ECO:0007669"/>
    <property type="project" value="UniProtKB-ARBA"/>
</dbReference>
<sequence length="91" mass="9709">MNKTELIAAVAEKSGISKKDAEKAVSSTIETIINTVAEGEKIQIAGFGTFEQRQRNARTGCDPRTGKSIEIPASKVPAFKAGKGFKDVVNK</sequence>
<dbReference type="Pfam" id="PF00216">
    <property type="entry name" value="Bac_DNA_binding"/>
    <property type="match status" value="1"/>
</dbReference>
<dbReference type="PRINTS" id="PR01727">
    <property type="entry name" value="DNABINDINGHU"/>
</dbReference>
<dbReference type="SUPFAM" id="SSF47729">
    <property type="entry name" value="IHF-like DNA-binding proteins"/>
    <property type="match status" value="1"/>
</dbReference>
<evidence type="ECO:0000256" key="2">
    <source>
        <dbReference type="ARBA" id="ARBA00023067"/>
    </source>
</evidence>
<dbReference type="GO" id="GO:0006270">
    <property type="term" value="P:DNA replication initiation"/>
    <property type="evidence" value="ECO:0007669"/>
    <property type="project" value="UniProtKB-ARBA"/>
</dbReference>
<protein>
    <recommendedName>
        <fullName evidence="7">HU family DNA-binding protein</fullName>
    </recommendedName>
</protein>
<organism evidence="5 6">
    <name type="scientific">Ruminococcus bromii</name>
    <dbReference type="NCBI Taxonomy" id="40518"/>
    <lineage>
        <taxon>Bacteria</taxon>
        <taxon>Bacillati</taxon>
        <taxon>Bacillota</taxon>
        <taxon>Clostridia</taxon>
        <taxon>Eubacteriales</taxon>
        <taxon>Oscillospiraceae</taxon>
        <taxon>Ruminococcus</taxon>
    </lineage>
</organism>
<evidence type="ECO:0000313" key="5">
    <source>
        <dbReference type="EMBL" id="PKD27245.1"/>
    </source>
</evidence>
<dbReference type="PANTHER" id="PTHR33175:SF3">
    <property type="entry name" value="DNA-BINDING PROTEIN HU-BETA"/>
    <property type="match status" value="1"/>
</dbReference>
<evidence type="ECO:0000313" key="6">
    <source>
        <dbReference type="Proteomes" id="UP000233425"/>
    </source>
</evidence>
<evidence type="ECO:0008006" key="7">
    <source>
        <dbReference type="Google" id="ProtNLM"/>
    </source>
</evidence>
<dbReference type="EMBL" id="NNSR01000072">
    <property type="protein sequence ID" value="PKD27245.1"/>
    <property type="molecule type" value="Genomic_DNA"/>
</dbReference>
<dbReference type="AlphaFoldDB" id="A0A2N0UJT6"/>
<dbReference type="PANTHER" id="PTHR33175">
    <property type="entry name" value="DNA-BINDING PROTEIN HU"/>
    <property type="match status" value="1"/>
</dbReference>
<dbReference type="SMART" id="SM00411">
    <property type="entry name" value="BHL"/>
    <property type="match status" value="1"/>
</dbReference>
<dbReference type="GO" id="GO:0030261">
    <property type="term" value="P:chromosome condensation"/>
    <property type="evidence" value="ECO:0007669"/>
    <property type="project" value="UniProtKB-KW"/>
</dbReference>
<reference evidence="5" key="1">
    <citation type="journal article" date="2018" name="Environ. Microbiol.">
        <title>Sporulation capability and amylosome conservation among diverse human colonic and rumen isolates of the keystone starch-degrader Ruminococcus bromii.</title>
        <authorList>
            <person name="Mukhopadhya I."/>
            <person name="Morais S."/>
            <person name="Laverde-Gomez J."/>
            <person name="Sheridan P.O."/>
            <person name="Walker A.W."/>
            <person name="Kelly W."/>
            <person name="Klieve A.V."/>
            <person name="Ouwerkerk D."/>
            <person name="Duncan S.H."/>
            <person name="Louis P."/>
            <person name="Koropatkin N."/>
            <person name="Cockburn D."/>
            <person name="Kibler R."/>
            <person name="Cooper P.J."/>
            <person name="Sandoval C."/>
            <person name="Crost E."/>
            <person name="Juge N."/>
            <person name="Bayer E.A."/>
            <person name="Flint H.J."/>
        </authorList>
    </citation>
    <scope>NUCLEOTIDE SEQUENCE [LARGE SCALE GENOMIC DNA]</scope>
    <source>
        <strain evidence="5">ATCC 27255</strain>
    </source>
</reference>
<evidence type="ECO:0000256" key="4">
    <source>
        <dbReference type="RuleBase" id="RU003939"/>
    </source>
</evidence>
<proteinExistence type="inferred from homology"/>
<accession>A0A2N0UJT6</accession>
<dbReference type="FunFam" id="4.10.520.10:FF:000001">
    <property type="entry name" value="DNA-binding protein HU"/>
    <property type="match status" value="1"/>
</dbReference>
<evidence type="ECO:0000256" key="1">
    <source>
        <dbReference type="ARBA" id="ARBA00010529"/>
    </source>
</evidence>
<dbReference type="GO" id="GO:0030527">
    <property type="term" value="F:structural constituent of chromatin"/>
    <property type="evidence" value="ECO:0007669"/>
    <property type="project" value="InterPro"/>
</dbReference>
<evidence type="ECO:0000256" key="3">
    <source>
        <dbReference type="ARBA" id="ARBA00023125"/>
    </source>
</evidence>
<dbReference type="GO" id="GO:0010467">
    <property type="term" value="P:gene expression"/>
    <property type="evidence" value="ECO:0007669"/>
    <property type="project" value="UniProtKB-ARBA"/>
</dbReference>
<dbReference type="GO" id="GO:1990103">
    <property type="term" value="C:DnaA-HU complex"/>
    <property type="evidence" value="ECO:0007669"/>
    <property type="project" value="UniProtKB-ARBA"/>
</dbReference>
<comment type="similarity">
    <text evidence="1 4">Belongs to the bacterial histone-like protein family.</text>
</comment>
<dbReference type="Proteomes" id="UP000233425">
    <property type="component" value="Unassembled WGS sequence"/>
</dbReference>
<gene>
    <name evidence="5" type="ORF">RBATCC27255_01634</name>
</gene>
<name>A0A2N0UJT6_9FIRM</name>
<keyword evidence="2" id="KW-0226">DNA condensation</keyword>
<dbReference type="GO" id="GO:0003677">
    <property type="term" value="F:DNA binding"/>
    <property type="evidence" value="ECO:0007669"/>
    <property type="project" value="UniProtKB-KW"/>
</dbReference>